<protein>
    <submittedName>
        <fullName evidence="1">Uncharacterized protein</fullName>
    </submittedName>
</protein>
<dbReference type="AlphaFoldDB" id="A0AAV6RNY7"/>
<sequence length="116" mass="12664">MDCVKSCGAVELALQLHDERKSGENPSIFRGLVDLMVSIDSVLEEQLQNATAFKATLKTVQNELLDCLFWRMLLGASVEPNHAAGNIPHPEDQKLGCFSAFELVAHGLSRASKVVL</sequence>
<dbReference type="EMBL" id="JAGKHQ010000010">
    <property type="protein sequence ID" value="KAG7507202.1"/>
    <property type="molecule type" value="Genomic_DNA"/>
</dbReference>
<reference evidence="1 2" key="1">
    <citation type="journal article" date="2021" name="Sci. Rep.">
        <title>Chromosome anchoring in Senegalese sole (Solea senegalensis) reveals sex-associated markers and genome rearrangements in flatfish.</title>
        <authorList>
            <person name="Guerrero-Cozar I."/>
            <person name="Gomez-Garrido J."/>
            <person name="Berbel C."/>
            <person name="Martinez-Blanch J.F."/>
            <person name="Alioto T."/>
            <person name="Claros M.G."/>
            <person name="Gagnaire P.A."/>
            <person name="Manchado M."/>
        </authorList>
    </citation>
    <scope>NUCLEOTIDE SEQUENCE [LARGE SCALE GENOMIC DNA]</scope>
    <source>
        <strain evidence="1">Sse05_10M</strain>
    </source>
</reference>
<evidence type="ECO:0000313" key="1">
    <source>
        <dbReference type="EMBL" id="KAG7507202.1"/>
    </source>
</evidence>
<comment type="caution">
    <text evidence="1">The sequence shown here is derived from an EMBL/GenBank/DDBJ whole genome shotgun (WGS) entry which is preliminary data.</text>
</comment>
<gene>
    <name evidence="1" type="ORF">JOB18_027054</name>
</gene>
<name>A0AAV6RNY7_SOLSE</name>
<evidence type="ECO:0000313" key="2">
    <source>
        <dbReference type="Proteomes" id="UP000693946"/>
    </source>
</evidence>
<dbReference type="Proteomes" id="UP000693946">
    <property type="component" value="Linkage Group LG18"/>
</dbReference>
<accession>A0AAV6RNY7</accession>
<proteinExistence type="predicted"/>
<keyword evidence="2" id="KW-1185">Reference proteome</keyword>
<organism evidence="1 2">
    <name type="scientific">Solea senegalensis</name>
    <name type="common">Senegalese sole</name>
    <dbReference type="NCBI Taxonomy" id="28829"/>
    <lineage>
        <taxon>Eukaryota</taxon>
        <taxon>Metazoa</taxon>
        <taxon>Chordata</taxon>
        <taxon>Craniata</taxon>
        <taxon>Vertebrata</taxon>
        <taxon>Euteleostomi</taxon>
        <taxon>Actinopterygii</taxon>
        <taxon>Neopterygii</taxon>
        <taxon>Teleostei</taxon>
        <taxon>Neoteleostei</taxon>
        <taxon>Acanthomorphata</taxon>
        <taxon>Carangaria</taxon>
        <taxon>Pleuronectiformes</taxon>
        <taxon>Pleuronectoidei</taxon>
        <taxon>Soleidae</taxon>
        <taxon>Solea</taxon>
    </lineage>
</organism>